<dbReference type="PANTHER" id="PTHR24148:SF73">
    <property type="entry name" value="HET DOMAIN PROTEIN (AFU_ORTHOLOGUE AFUA_8G01020)"/>
    <property type="match status" value="1"/>
</dbReference>
<sequence length="746" mass="84307">MDVGQAKHLMYSPLPSSRCIRLIKLSDRRSAGVISFSLLTTHFDEHPPYLALSYTWGDPRSPCFDLLPPLPTEPVETQCNGQPFYVGPNLSAALECLSSLLQDRRDTYFWIDAICINQGDDIEKGTQVKMMGEIYSRAQLIYSWLGPKDETSDEALFILREFAKPSYATIKRAAGHVDFQYPETFSKILGIQPFPIEVVHAADVIFLLGSSQFTITELQRTVVLLSEFKWIQFLRPAPLSMAMKSRDEFRHQIPKKYEPLIAKSLLAGTWVDHMSQLPFARIQQQSHRNREPDSIDFKRLLKSHRQRQATDPRDKIFALISLATASVYPYATKAELEMIVNYSIPRGRTLEWASANLYTQLAWKFIQSDQSLQFLNLKEDEAVTNLSVLPSWVPDWSSGLVNCAPLPEFSTRPWNAARRLTPRIQRRDDMLQVRGLRLGIVAQTSAVPENITVNSTIRFQSFIDIILALLVITSQGLSRLYLFSAACLLDEFDGKTPAPPDLPYLFLAHILRHLSRVWYQREIIAAYETLDFEIPSQQALPPSQGRLSKLFKRKDSLLPDFTNPLTAPWLELVLSERSANGVKLSILNDHLKGASYIGRISPWLNLQPIIRRFPEALGNKRLIRVDCMMLGIAPPSVRCGDEVWVLAGGPTPYFLRKRENGNYTLLGEAYVQGAMFGEAAVESKLVDLGCQTGPSSYDFSNFCPTDFAGPDYPQDYYQTPCDPAAQCTNTGNHCTWVVGNEYANCT</sequence>
<dbReference type="EMBL" id="KZ613938">
    <property type="protein sequence ID" value="PMD47048.1"/>
    <property type="molecule type" value="Genomic_DNA"/>
</dbReference>
<accession>A0A2J6S8G9</accession>
<protein>
    <recommendedName>
        <fullName evidence="1">Heterokaryon incompatibility domain-containing protein</fullName>
    </recommendedName>
</protein>
<dbReference type="OrthoDB" id="10636486at2759"/>
<feature type="domain" description="Heterokaryon incompatibility" evidence="1">
    <location>
        <begin position="49"/>
        <end position="161"/>
    </location>
</feature>
<dbReference type="InterPro" id="IPR052895">
    <property type="entry name" value="HetReg/Transcr_Mod"/>
</dbReference>
<proteinExistence type="predicted"/>
<keyword evidence="3" id="KW-1185">Reference proteome</keyword>
<dbReference type="PANTHER" id="PTHR24148">
    <property type="entry name" value="ANKYRIN REPEAT DOMAIN-CONTAINING PROTEIN 39 HOMOLOG-RELATED"/>
    <property type="match status" value="1"/>
</dbReference>
<gene>
    <name evidence="2" type="ORF">L207DRAFT_627788</name>
</gene>
<reference evidence="2 3" key="1">
    <citation type="submission" date="2016-04" db="EMBL/GenBank/DDBJ databases">
        <title>A degradative enzymes factory behind the ericoid mycorrhizal symbiosis.</title>
        <authorList>
            <consortium name="DOE Joint Genome Institute"/>
            <person name="Martino E."/>
            <person name="Morin E."/>
            <person name="Grelet G."/>
            <person name="Kuo A."/>
            <person name="Kohler A."/>
            <person name="Daghino S."/>
            <person name="Barry K."/>
            <person name="Choi C."/>
            <person name="Cichocki N."/>
            <person name="Clum A."/>
            <person name="Copeland A."/>
            <person name="Hainaut M."/>
            <person name="Haridas S."/>
            <person name="Labutti K."/>
            <person name="Lindquist E."/>
            <person name="Lipzen A."/>
            <person name="Khouja H.-R."/>
            <person name="Murat C."/>
            <person name="Ohm R."/>
            <person name="Olson A."/>
            <person name="Spatafora J."/>
            <person name="Veneault-Fourrey C."/>
            <person name="Henrissat B."/>
            <person name="Grigoriev I."/>
            <person name="Martin F."/>
            <person name="Perotto S."/>
        </authorList>
    </citation>
    <scope>NUCLEOTIDE SEQUENCE [LARGE SCALE GENOMIC DNA]</scope>
    <source>
        <strain evidence="2 3">F</strain>
    </source>
</reference>
<dbReference type="Proteomes" id="UP000235786">
    <property type="component" value="Unassembled WGS sequence"/>
</dbReference>
<evidence type="ECO:0000313" key="2">
    <source>
        <dbReference type="EMBL" id="PMD47048.1"/>
    </source>
</evidence>
<dbReference type="Pfam" id="PF26639">
    <property type="entry name" value="Het-6_barrel"/>
    <property type="match status" value="1"/>
</dbReference>
<dbReference type="InterPro" id="IPR010730">
    <property type="entry name" value="HET"/>
</dbReference>
<organism evidence="2 3">
    <name type="scientific">Hyaloscypha variabilis (strain UAMH 11265 / GT02V1 / F)</name>
    <name type="common">Meliniomyces variabilis</name>
    <dbReference type="NCBI Taxonomy" id="1149755"/>
    <lineage>
        <taxon>Eukaryota</taxon>
        <taxon>Fungi</taxon>
        <taxon>Dikarya</taxon>
        <taxon>Ascomycota</taxon>
        <taxon>Pezizomycotina</taxon>
        <taxon>Leotiomycetes</taxon>
        <taxon>Helotiales</taxon>
        <taxon>Hyaloscyphaceae</taxon>
        <taxon>Hyaloscypha</taxon>
        <taxon>Hyaloscypha variabilis</taxon>
    </lineage>
</organism>
<dbReference type="Pfam" id="PF06985">
    <property type="entry name" value="HET"/>
    <property type="match status" value="1"/>
</dbReference>
<dbReference type="STRING" id="1149755.A0A2J6S8G9"/>
<name>A0A2J6S8G9_HYAVF</name>
<evidence type="ECO:0000313" key="3">
    <source>
        <dbReference type="Proteomes" id="UP000235786"/>
    </source>
</evidence>
<evidence type="ECO:0000259" key="1">
    <source>
        <dbReference type="Pfam" id="PF06985"/>
    </source>
</evidence>
<dbReference type="AlphaFoldDB" id="A0A2J6S8G9"/>